<sequence>MKLIICSLLVFSLSIKGFSQSSIKFPETKPLPSFVLENDSIISLKDKLPSNNAIGVKSEHWDTKKFNPYKDELVKFPIQLTFKDSLYRTPILDSMVVTSRFGWRNRRAHKGIDIDLITRDDVVSVLDGVVRFARYHSGHGKAVIVRHYNGLETVYAHLSSFSVKANDSVKRGQVLGKGGATGNARGSHLHLVVNYKGIAINPEYLFEFNGTNRIRSKELWVTQRWTAPYFHSSKRKSKLELFQTEEEAIASLKKEKQIYIVKRGDTLSHISRRNNVSIRSICIANNIKSTTLLKVGQKLVLEM</sequence>
<evidence type="ECO:0000256" key="1">
    <source>
        <dbReference type="SAM" id="SignalP"/>
    </source>
</evidence>
<dbReference type="RefSeq" id="WP_136844547.1">
    <property type="nucleotide sequence ID" value="NZ_SUPL01000007.1"/>
</dbReference>
<comment type="caution">
    <text evidence="3">The sequence shown here is derived from an EMBL/GenBank/DDBJ whole genome shotgun (WGS) entry which is preliminary data.</text>
</comment>
<dbReference type="PROSITE" id="PS51782">
    <property type="entry name" value="LYSM"/>
    <property type="match status" value="1"/>
</dbReference>
<dbReference type="InterPro" id="IPR016047">
    <property type="entry name" value="M23ase_b-sheet_dom"/>
</dbReference>
<dbReference type="CDD" id="cd12797">
    <property type="entry name" value="M23_peptidase"/>
    <property type="match status" value="1"/>
</dbReference>
<organism evidence="3 4">
    <name type="scientific">Pontimicrobium aquaticum</name>
    <dbReference type="NCBI Taxonomy" id="2565367"/>
    <lineage>
        <taxon>Bacteria</taxon>
        <taxon>Pseudomonadati</taxon>
        <taxon>Bacteroidota</taxon>
        <taxon>Flavobacteriia</taxon>
        <taxon>Flavobacteriales</taxon>
        <taxon>Flavobacteriaceae</taxon>
        <taxon>Pontimicrobium</taxon>
    </lineage>
</organism>
<feature type="domain" description="LysM" evidence="2">
    <location>
        <begin position="257"/>
        <end position="301"/>
    </location>
</feature>
<feature type="chain" id="PRO_5020667163" evidence="1">
    <location>
        <begin position="22"/>
        <end position="303"/>
    </location>
</feature>
<dbReference type="GO" id="GO:0004222">
    <property type="term" value="F:metalloendopeptidase activity"/>
    <property type="evidence" value="ECO:0007669"/>
    <property type="project" value="TreeGrafter"/>
</dbReference>
<dbReference type="OrthoDB" id="9805070at2"/>
<dbReference type="SMART" id="SM00257">
    <property type="entry name" value="LysM"/>
    <property type="match status" value="1"/>
</dbReference>
<accession>A0A4V5LQ30</accession>
<protein>
    <submittedName>
        <fullName evidence="3">LysM peptidoglycan-binding domain-containing protein</fullName>
    </submittedName>
</protein>
<dbReference type="PANTHER" id="PTHR21666">
    <property type="entry name" value="PEPTIDASE-RELATED"/>
    <property type="match status" value="1"/>
</dbReference>
<evidence type="ECO:0000259" key="2">
    <source>
        <dbReference type="PROSITE" id="PS51782"/>
    </source>
</evidence>
<evidence type="ECO:0000313" key="4">
    <source>
        <dbReference type="Proteomes" id="UP000307657"/>
    </source>
</evidence>
<dbReference type="InterPro" id="IPR018392">
    <property type="entry name" value="LysM"/>
</dbReference>
<reference evidence="3 4" key="1">
    <citation type="submission" date="2019-04" db="EMBL/GenBank/DDBJ databases">
        <title>Lacinutrix sp. nov., isolated from marine water.</title>
        <authorList>
            <person name="Kim W."/>
        </authorList>
    </citation>
    <scope>NUCLEOTIDE SEQUENCE [LARGE SCALE GENOMIC DNA]</scope>
    <source>
        <strain evidence="3 4">CAU 1491</strain>
    </source>
</reference>
<dbReference type="Gene3D" id="3.10.350.10">
    <property type="entry name" value="LysM domain"/>
    <property type="match status" value="1"/>
</dbReference>
<name>A0A4V5LQ30_9FLAO</name>
<dbReference type="InterPro" id="IPR011055">
    <property type="entry name" value="Dup_hybrid_motif"/>
</dbReference>
<dbReference type="Gene3D" id="2.70.70.10">
    <property type="entry name" value="Glucose Permease (Domain IIA)"/>
    <property type="match status" value="1"/>
</dbReference>
<keyword evidence="4" id="KW-1185">Reference proteome</keyword>
<dbReference type="SUPFAM" id="SSF51261">
    <property type="entry name" value="Duplicated hybrid motif"/>
    <property type="match status" value="1"/>
</dbReference>
<dbReference type="PANTHER" id="PTHR21666:SF270">
    <property type="entry name" value="MUREIN HYDROLASE ACTIVATOR ENVC"/>
    <property type="match status" value="1"/>
</dbReference>
<evidence type="ECO:0000313" key="3">
    <source>
        <dbReference type="EMBL" id="TJY33369.1"/>
    </source>
</evidence>
<feature type="signal peptide" evidence="1">
    <location>
        <begin position="1"/>
        <end position="21"/>
    </location>
</feature>
<dbReference type="InterPro" id="IPR050570">
    <property type="entry name" value="Cell_wall_metabolism_enzyme"/>
</dbReference>
<dbReference type="EMBL" id="SUPL01000007">
    <property type="protein sequence ID" value="TJY33369.1"/>
    <property type="molecule type" value="Genomic_DNA"/>
</dbReference>
<dbReference type="Pfam" id="PF01476">
    <property type="entry name" value="LysM"/>
    <property type="match status" value="1"/>
</dbReference>
<dbReference type="SUPFAM" id="SSF54106">
    <property type="entry name" value="LysM domain"/>
    <property type="match status" value="1"/>
</dbReference>
<proteinExistence type="predicted"/>
<dbReference type="CDD" id="cd00118">
    <property type="entry name" value="LysM"/>
    <property type="match status" value="1"/>
</dbReference>
<keyword evidence="1" id="KW-0732">Signal</keyword>
<dbReference type="Proteomes" id="UP000307657">
    <property type="component" value="Unassembled WGS sequence"/>
</dbReference>
<dbReference type="AlphaFoldDB" id="A0A4V5LQ30"/>
<gene>
    <name evidence="3" type="ORF">E5167_12770</name>
</gene>
<dbReference type="InterPro" id="IPR036779">
    <property type="entry name" value="LysM_dom_sf"/>
</dbReference>
<dbReference type="Pfam" id="PF01551">
    <property type="entry name" value="Peptidase_M23"/>
    <property type="match status" value="1"/>
</dbReference>